<name>A0AA39PBS5_9AGAR</name>
<accession>A0AA39PBS5</accession>
<protein>
    <submittedName>
        <fullName evidence="1">Uncharacterized protein</fullName>
    </submittedName>
</protein>
<dbReference type="AlphaFoldDB" id="A0AA39PBS5"/>
<evidence type="ECO:0000313" key="1">
    <source>
        <dbReference type="EMBL" id="KAK0481119.1"/>
    </source>
</evidence>
<sequence>MNMNPHFIEHDEMLISRSIDLQVDTIGVAGAIELLHATRGNAATSAEVDLNFIGSTLANYAATGYGPPQLNEHPTGTTRGARTLRELPPSDPAAFDAWIVGLFLQNIDIAYQHPQRLYARQRAPRHVPPTDPVAFDAWITSFFIRSEADRTRHRNATRDEQHNNIFLNTLSRGPSGWASMMADPSYLENELPWRIVPPGLPPLLHIPYPVVATTAPCWLSNGEPSAMFVSRAHTF</sequence>
<comment type="caution">
    <text evidence="1">The sequence shown here is derived from an EMBL/GenBank/DDBJ whole genome shotgun (WGS) entry which is preliminary data.</text>
</comment>
<dbReference type="Proteomes" id="UP001175228">
    <property type="component" value="Unassembled WGS sequence"/>
</dbReference>
<organism evidence="1 2">
    <name type="scientific">Armillaria luteobubalina</name>
    <dbReference type="NCBI Taxonomy" id="153913"/>
    <lineage>
        <taxon>Eukaryota</taxon>
        <taxon>Fungi</taxon>
        <taxon>Dikarya</taxon>
        <taxon>Basidiomycota</taxon>
        <taxon>Agaricomycotina</taxon>
        <taxon>Agaricomycetes</taxon>
        <taxon>Agaricomycetidae</taxon>
        <taxon>Agaricales</taxon>
        <taxon>Marasmiineae</taxon>
        <taxon>Physalacriaceae</taxon>
        <taxon>Armillaria</taxon>
    </lineage>
</organism>
<reference evidence="1" key="1">
    <citation type="submission" date="2023-06" db="EMBL/GenBank/DDBJ databases">
        <authorList>
            <consortium name="Lawrence Berkeley National Laboratory"/>
            <person name="Ahrendt S."/>
            <person name="Sahu N."/>
            <person name="Indic B."/>
            <person name="Wong-Bajracharya J."/>
            <person name="Merenyi Z."/>
            <person name="Ke H.-M."/>
            <person name="Monk M."/>
            <person name="Kocsube S."/>
            <person name="Drula E."/>
            <person name="Lipzen A."/>
            <person name="Balint B."/>
            <person name="Henrissat B."/>
            <person name="Andreopoulos B."/>
            <person name="Martin F.M."/>
            <person name="Harder C.B."/>
            <person name="Rigling D."/>
            <person name="Ford K.L."/>
            <person name="Foster G.D."/>
            <person name="Pangilinan J."/>
            <person name="Papanicolaou A."/>
            <person name="Barry K."/>
            <person name="LaButti K."/>
            <person name="Viragh M."/>
            <person name="Koriabine M."/>
            <person name="Yan M."/>
            <person name="Riley R."/>
            <person name="Champramary S."/>
            <person name="Plett K.L."/>
            <person name="Tsai I.J."/>
            <person name="Slot J."/>
            <person name="Sipos G."/>
            <person name="Plett J."/>
            <person name="Nagy L.G."/>
            <person name="Grigoriev I.V."/>
        </authorList>
    </citation>
    <scope>NUCLEOTIDE SEQUENCE</scope>
    <source>
        <strain evidence="1">HWK02</strain>
    </source>
</reference>
<evidence type="ECO:0000313" key="2">
    <source>
        <dbReference type="Proteomes" id="UP001175228"/>
    </source>
</evidence>
<dbReference type="EMBL" id="JAUEPU010000074">
    <property type="protein sequence ID" value="KAK0481119.1"/>
    <property type="molecule type" value="Genomic_DNA"/>
</dbReference>
<gene>
    <name evidence="1" type="ORF">EDD18DRAFT_1203835</name>
</gene>
<proteinExistence type="predicted"/>
<keyword evidence="2" id="KW-1185">Reference proteome</keyword>